<comment type="caution">
    <text evidence="1">The sequence shown here is derived from an EMBL/GenBank/DDBJ whole genome shotgun (WGS) entry which is preliminary data.</text>
</comment>
<dbReference type="EMBL" id="BAABJV010000017">
    <property type="protein sequence ID" value="GAA4791548.1"/>
    <property type="molecule type" value="Genomic_DNA"/>
</dbReference>
<proteinExistence type="predicted"/>
<name>A0ABP9B8P6_9ACTN</name>
<reference evidence="2" key="1">
    <citation type="journal article" date="2019" name="Int. J. Syst. Evol. Microbiol.">
        <title>The Global Catalogue of Microorganisms (GCM) 10K type strain sequencing project: providing services to taxonomists for standard genome sequencing and annotation.</title>
        <authorList>
            <consortium name="The Broad Institute Genomics Platform"/>
            <consortium name="The Broad Institute Genome Sequencing Center for Infectious Disease"/>
            <person name="Wu L."/>
            <person name="Ma J."/>
        </authorList>
    </citation>
    <scope>NUCLEOTIDE SEQUENCE [LARGE SCALE GENOMIC DNA]</scope>
    <source>
        <strain evidence="2">JCM 18324</strain>
    </source>
</reference>
<keyword evidence="2" id="KW-1185">Reference proteome</keyword>
<sequence length="136" mass="15254">MHPIHSAVGPDWPCQVKSPGTHDWERTAARWLRDLLPARYAAYSPLTRHHLILARHARIQLEHEIRAVRVALQTCRAELPPLGVAEAVIENTIRMYAAELEQLGRLARSVRLVTEALLAEAGPSVPRRRAPAQRAS</sequence>
<dbReference type="RefSeq" id="WP_345615642.1">
    <property type="nucleotide sequence ID" value="NZ_BAABJV010000017.1"/>
</dbReference>
<evidence type="ECO:0000313" key="2">
    <source>
        <dbReference type="Proteomes" id="UP001501147"/>
    </source>
</evidence>
<protein>
    <submittedName>
        <fullName evidence="1">Uncharacterized protein</fullName>
    </submittedName>
</protein>
<gene>
    <name evidence="1" type="ORF">GCM10023329_49260</name>
</gene>
<accession>A0ABP9B8P6</accession>
<evidence type="ECO:0000313" key="1">
    <source>
        <dbReference type="EMBL" id="GAA4791548.1"/>
    </source>
</evidence>
<organism evidence="1 2">
    <name type="scientific">Streptomyces sanyensis</name>
    <dbReference type="NCBI Taxonomy" id="568869"/>
    <lineage>
        <taxon>Bacteria</taxon>
        <taxon>Bacillati</taxon>
        <taxon>Actinomycetota</taxon>
        <taxon>Actinomycetes</taxon>
        <taxon>Kitasatosporales</taxon>
        <taxon>Streptomycetaceae</taxon>
        <taxon>Streptomyces</taxon>
    </lineage>
</organism>
<dbReference type="Proteomes" id="UP001501147">
    <property type="component" value="Unassembled WGS sequence"/>
</dbReference>